<comment type="caution">
    <text evidence="1">The sequence shown here is derived from an EMBL/GenBank/DDBJ whole genome shotgun (WGS) entry which is preliminary data.</text>
</comment>
<evidence type="ECO:0000313" key="2">
    <source>
        <dbReference type="Proteomes" id="UP001145742"/>
    </source>
</evidence>
<gene>
    <name evidence="1" type="ORF">WISP_08810</name>
</gene>
<evidence type="ECO:0000313" key="1">
    <source>
        <dbReference type="EMBL" id="KAJ7427216.1"/>
    </source>
</evidence>
<protein>
    <recommendedName>
        <fullName evidence="3">Rna-directed dna polymerase from mobile element jockey-like</fullName>
    </recommendedName>
</protein>
<reference evidence="1" key="1">
    <citation type="submission" date="2019-10" db="EMBL/GenBank/DDBJ databases">
        <authorList>
            <person name="Soares A.E.R."/>
            <person name="Aleixo A."/>
            <person name="Schneider P."/>
            <person name="Miyaki C.Y."/>
            <person name="Schneider M.P."/>
            <person name="Mello C."/>
            <person name="Vasconcelos A.T.R."/>
        </authorList>
    </citation>
    <scope>NUCLEOTIDE SEQUENCE</scope>
    <source>
        <tissue evidence="1">Muscle</tissue>
    </source>
</reference>
<proteinExistence type="predicted"/>
<evidence type="ECO:0008006" key="3">
    <source>
        <dbReference type="Google" id="ProtNLM"/>
    </source>
</evidence>
<keyword evidence="2" id="KW-1185">Reference proteome</keyword>
<sequence length="116" mass="13227">MSTISKFADDTRLGGSVDLLEGRRALQRDLDRLYRWADSNGMRFNKAKCQVLHFGHNNPMQHHKLTTEWLESSQAERDLGIWIDGRLNKSQQCAQVARKANGILVCISNSVTGQWK</sequence>
<accession>A0ABQ9DWE4</accession>
<dbReference type="Proteomes" id="UP001145742">
    <property type="component" value="Unassembled WGS sequence"/>
</dbReference>
<dbReference type="EMBL" id="WHWB01032014">
    <property type="protein sequence ID" value="KAJ7427216.1"/>
    <property type="molecule type" value="Genomic_DNA"/>
</dbReference>
<name>A0ABQ9DWE4_9PASS</name>
<dbReference type="PANTHER" id="PTHR33332">
    <property type="entry name" value="REVERSE TRANSCRIPTASE DOMAIN-CONTAINING PROTEIN"/>
    <property type="match status" value="1"/>
</dbReference>
<organism evidence="1 2">
    <name type="scientific">Willisornis vidua</name>
    <name type="common">Xingu scale-backed antbird</name>
    <dbReference type="NCBI Taxonomy" id="1566151"/>
    <lineage>
        <taxon>Eukaryota</taxon>
        <taxon>Metazoa</taxon>
        <taxon>Chordata</taxon>
        <taxon>Craniata</taxon>
        <taxon>Vertebrata</taxon>
        <taxon>Euteleostomi</taxon>
        <taxon>Archelosauria</taxon>
        <taxon>Archosauria</taxon>
        <taxon>Dinosauria</taxon>
        <taxon>Saurischia</taxon>
        <taxon>Theropoda</taxon>
        <taxon>Coelurosauria</taxon>
        <taxon>Aves</taxon>
        <taxon>Neognathae</taxon>
        <taxon>Neoaves</taxon>
        <taxon>Telluraves</taxon>
        <taxon>Australaves</taxon>
        <taxon>Passeriformes</taxon>
        <taxon>Thamnophilidae</taxon>
        <taxon>Willisornis</taxon>
    </lineage>
</organism>